<organism evidence="2 3">
    <name type="scientific">Stenomitos frigidus AS-A4</name>
    <dbReference type="NCBI Taxonomy" id="2933935"/>
    <lineage>
        <taxon>Bacteria</taxon>
        <taxon>Bacillati</taxon>
        <taxon>Cyanobacteriota</taxon>
        <taxon>Cyanophyceae</taxon>
        <taxon>Leptolyngbyales</taxon>
        <taxon>Leptolyngbyaceae</taxon>
        <taxon>Stenomitos</taxon>
    </lineage>
</organism>
<gene>
    <name evidence="2" type="ORF">NDI38_09955</name>
</gene>
<dbReference type="Proteomes" id="UP001476950">
    <property type="component" value="Unassembled WGS sequence"/>
</dbReference>
<reference evidence="2 3" key="1">
    <citation type="submission" date="2022-04" db="EMBL/GenBank/DDBJ databases">
        <title>Positive selection, recombination, and allopatry shape intraspecific diversity of widespread and dominant cyanobacteria.</title>
        <authorList>
            <person name="Wei J."/>
            <person name="Shu W."/>
            <person name="Hu C."/>
        </authorList>
    </citation>
    <scope>NUCLEOTIDE SEQUENCE [LARGE SCALE GENOMIC DNA]</scope>
    <source>
        <strain evidence="2 3">AS-A4</strain>
    </source>
</reference>
<dbReference type="RefSeq" id="WP_190447496.1">
    <property type="nucleotide sequence ID" value="NZ_JAMPLM010000006.1"/>
</dbReference>
<dbReference type="EMBL" id="JAMPLM010000006">
    <property type="protein sequence ID" value="MEP1058763.1"/>
    <property type="molecule type" value="Genomic_DNA"/>
</dbReference>
<protein>
    <submittedName>
        <fullName evidence="2">1-acyl-sn-glycerol-3-phosphate acyltransferase</fullName>
    </submittedName>
</protein>
<accession>A0ABV0KHP0</accession>
<sequence>MPRTIRQAQPPLEFIPPKLNLFVVKMLQWLLPAIMRSRTAIRRVEATNVEVLVDLLRQFHEGKIRFLLAFRHPSVNDPFSMAYLLGRIVPKVARQQRVALRRPIHAHFMYDRGIPLWAGSFMGWLYSQLGGTPIHRGKVDRVGLRSARDLFANGSLPLAAAPEGATNGHTEIVSPLEPGLSQLAFWCVEDLRKANRTEDVLVVPIGIQYRYITPPWREIDQLLSQLEADTGLVVTAVNPQDAPNERLLYGRLYRLGEHLLSLMEEFYSRFYQQPLSATPSLDQDDQAAAPTDPAIPLSHEAFAVRLNALMDAALKVAEQYFNLQPKGSVIDRCRRLEQAGWDYIYREDLKAIEQISPLEHCLADRIAEEANHRLWHMRMVESFVAVTGKYVLEKPSVERFAETTLLMWDMVARIKGENPFDRPKLGRLKAVLTIGQPLSVSDRWHDYEGNRRNAKQAVMTLTQDLQTALEQMAVRE</sequence>
<evidence type="ECO:0000313" key="3">
    <source>
        <dbReference type="Proteomes" id="UP001476950"/>
    </source>
</evidence>
<name>A0ABV0KHP0_9CYAN</name>
<comment type="caution">
    <text evidence="2">The sequence shown here is derived from an EMBL/GenBank/DDBJ whole genome shotgun (WGS) entry which is preliminary data.</text>
</comment>
<keyword evidence="2" id="KW-0808">Transferase</keyword>
<keyword evidence="2" id="KW-0012">Acyltransferase</keyword>
<dbReference type="SMART" id="SM00563">
    <property type="entry name" value="PlsC"/>
    <property type="match status" value="1"/>
</dbReference>
<dbReference type="InterPro" id="IPR002123">
    <property type="entry name" value="Plipid/glycerol_acylTrfase"/>
</dbReference>
<feature type="domain" description="Phospholipid/glycerol acyltransferase" evidence="1">
    <location>
        <begin position="66"/>
        <end position="210"/>
    </location>
</feature>
<dbReference type="GO" id="GO:0016746">
    <property type="term" value="F:acyltransferase activity"/>
    <property type="evidence" value="ECO:0007669"/>
    <property type="project" value="UniProtKB-KW"/>
</dbReference>
<evidence type="ECO:0000259" key="1">
    <source>
        <dbReference type="SMART" id="SM00563"/>
    </source>
</evidence>
<evidence type="ECO:0000313" key="2">
    <source>
        <dbReference type="EMBL" id="MEP1058763.1"/>
    </source>
</evidence>
<proteinExistence type="predicted"/>
<keyword evidence="3" id="KW-1185">Reference proteome</keyword>
<dbReference type="SUPFAM" id="SSF69593">
    <property type="entry name" value="Glycerol-3-phosphate (1)-acyltransferase"/>
    <property type="match status" value="1"/>
</dbReference>